<dbReference type="Gene3D" id="3.90.190.10">
    <property type="entry name" value="Protein tyrosine phosphatase superfamily"/>
    <property type="match status" value="1"/>
</dbReference>
<name>A0A0R1VKC8_9LACO</name>
<evidence type="ECO:0000256" key="1">
    <source>
        <dbReference type="ARBA" id="ARBA00009580"/>
    </source>
</evidence>
<evidence type="ECO:0000313" key="3">
    <source>
        <dbReference type="Proteomes" id="UP000051966"/>
    </source>
</evidence>
<comment type="similarity">
    <text evidence="1">Belongs to the protein-tyrosine phosphatase family.</text>
</comment>
<gene>
    <name evidence="2" type="ORF">FD41_GL000604</name>
</gene>
<evidence type="ECO:0000313" key="2">
    <source>
        <dbReference type="EMBL" id="KRM06336.1"/>
    </source>
</evidence>
<dbReference type="PROSITE" id="PS00383">
    <property type="entry name" value="TYR_PHOSPHATASE_1"/>
    <property type="match status" value="1"/>
</dbReference>
<dbReference type="SUPFAM" id="SSF52799">
    <property type="entry name" value="(Phosphotyrosine protein) phosphatases II"/>
    <property type="match status" value="1"/>
</dbReference>
<dbReference type="InterPro" id="IPR016130">
    <property type="entry name" value="Tyr_Pase_AS"/>
</dbReference>
<keyword evidence="3" id="KW-1185">Reference proteome</keyword>
<sequence>MGGYATADGQIKKGMLYRGGQIFDLSTQQVTFLRDHLGISRIVDFRSTAERNQYPDSVWQGVDYEPVDVLVDAKKSGVSIEGMINNAGDISQVMLATYARLVTSASAQKGYRQFLTALVADPQPTFFHCFAGKDRTGVAAALILKIAGASDAEIFSDYLKTNQSRKKANEAIIARLADQLTAGQQKALGQALVVDKRYLSHFFETIEQQYGSFANYLKSGLKLAPDFPAEFRRQYIEQG</sequence>
<dbReference type="PATRIC" id="fig|1423743.5.peg.619"/>
<dbReference type="InterPro" id="IPR029021">
    <property type="entry name" value="Prot-tyrosine_phosphatase-like"/>
</dbReference>
<dbReference type="Pfam" id="PF13350">
    <property type="entry name" value="Y_phosphatase3"/>
    <property type="match status" value="1"/>
</dbReference>
<proteinExistence type="inferred from homology"/>
<dbReference type="PANTHER" id="PTHR31126">
    <property type="entry name" value="TYROSINE-PROTEIN PHOSPHATASE"/>
    <property type="match status" value="1"/>
</dbReference>
<dbReference type="GO" id="GO:0004721">
    <property type="term" value="F:phosphoprotein phosphatase activity"/>
    <property type="evidence" value="ECO:0007669"/>
    <property type="project" value="InterPro"/>
</dbReference>
<dbReference type="EMBL" id="AZFY01000104">
    <property type="protein sequence ID" value="KRM06336.1"/>
    <property type="molecule type" value="Genomic_DNA"/>
</dbReference>
<dbReference type="InterPro" id="IPR026893">
    <property type="entry name" value="Tyr/Ser_Pase_IphP-type"/>
</dbReference>
<protein>
    <submittedName>
        <fullName evidence="2">Protein tyrosine serine phosphatase</fullName>
    </submittedName>
</protein>
<dbReference type="PANTHER" id="PTHR31126:SF1">
    <property type="entry name" value="TYROSINE SPECIFIC PROTEIN PHOSPHATASES DOMAIN-CONTAINING PROTEIN"/>
    <property type="match status" value="1"/>
</dbReference>
<reference evidence="2 3" key="1">
    <citation type="journal article" date="2015" name="Genome Announc.">
        <title>Expanding the biotechnology potential of lactobacilli through comparative genomics of 213 strains and associated genera.</title>
        <authorList>
            <person name="Sun Z."/>
            <person name="Harris H.M."/>
            <person name="McCann A."/>
            <person name="Guo C."/>
            <person name="Argimon S."/>
            <person name="Zhang W."/>
            <person name="Yang X."/>
            <person name="Jeffery I.B."/>
            <person name="Cooney J.C."/>
            <person name="Kagawa T.F."/>
            <person name="Liu W."/>
            <person name="Song Y."/>
            <person name="Salvetti E."/>
            <person name="Wrobel A."/>
            <person name="Rasinkangas P."/>
            <person name="Parkhill J."/>
            <person name="Rea M.C."/>
            <person name="O'Sullivan O."/>
            <person name="Ritari J."/>
            <person name="Douillard F.P."/>
            <person name="Paul Ross R."/>
            <person name="Yang R."/>
            <person name="Briner A.E."/>
            <person name="Felis G.E."/>
            <person name="de Vos W.M."/>
            <person name="Barrangou R."/>
            <person name="Klaenhammer T.R."/>
            <person name="Caufield P.W."/>
            <person name="Cui Y."/>
            <person name="Zhang H."/>
            <person name="O'Toole P.W."/>
        </authorList>
    </citation>
    <scope>NUCLEOTIDE SEQUENCE [LARGE SCALE GENOMIC DNA]</scope>
    <source>
        <strain evidence="2 3">DSM 18382</strain>
    </source>
</reference>
<dbReference type="AlphaFoldDB" id="A0A0R1VKC8"/>
<dbReference type="Proteomes" id="UP000051966">
    <property type="component" value="Unassembled WGS sequence"/>
</dbReference>
<accession>A0A0R1VKC8</accession>
<comment type="caution">
    <text evidence="2">The sequence shown here is derived from an EMBL/GenBank/DDBJ whole genome shotgun (WGS) entry which is preliminary data.</text>
</comment>
<organism evidence="2 3">
    <name type="scientific">Lentilactobacillus farraginis DSM 18382 = JCM 14108</name>
    <dbReference type="NCBI Taxonomy" id="1423743"/>
    <lineage>
        <taxon>Bacteria</taxon>
        <taxon>Bacillati</taxon>
        <taxon>Bacillota</taxon>
        <taxon>Bacilli</taxon>
        <taxon>Lactobacillales</taxon>
        <taxon>Lactobacillaceae</taxon>
        <taxon>Lentilactobacillus</taxon>
    </lineage>
</organism>